<dbReference type="EMBL" id="CP003378">
    <property type="protein sequence ID" value="AFZ70311.1"/>
    <property type="molecule type" value="Genomic_DNA"/>
</dbReference>
<keyword evidence="8" id="KW-1185">Reference proteome</keyword>
<dbReference type="InterPro" id="IPR036603">
    <property type="entry name" value="RBP11-like"/>
</dbReference>
<keyword evidence="2 5" id="KW-0548">Nucleotidyltransferase</keyword>
<dbReference type="HAMAP" id="MF_00320">
    <property type="entry name" value="RNApol_arch_Rpo3"/>
    <property type="match status" value="1"/>
</dbReference>
<comment type="catalytic activity">
    <reaction evidence="5">
        <text>RNA(n) + a ribonucleoside 5'-triphosphate = RNA(n+1) + diphosphate</text>
        <dbReference type="Rhea" id="RHEA:21248"/>
        <dbReference type="Rhea" id="RHEA-COMP:14527"/>
        <dbReference type="Rhea" id="RHEA-COMP:17342"/>
        <dbReference type="ChEBI" id="CHEBI:33019"/>
        <dbReference type="ChEBI" id="CHEBI:61557"/>
        <dbReference type="ChEBI" id="CHEBI:140395"/>
        <dbReference type="EC" id="2.7.7.6"/>
    </reaction>
</comment>
<dbReference type="Proteomes" id="UP000010469">
    <property type="component" value="Chromosome"/>
</dbReference>
<dbReference type="InterPro" id="IPR001514">
    <property type="entry name" value="DNA-dir_RNA_pol_30-40kDasu_CS"/>
</dbReference>
<dbReference type="eggNOG" id="arCOG04241">
    <property type="taxonomic scope" value="Archaea"/>
</dbReference>
<evidence type="ECO:0000256" key="3">
    <source>
        <dbReference type="ARBA" id="ARBA00023163"/>
    </source>
</evidence>
<evidence type="ECO:0000313" key="8">
    <source>
        <dbReference type="Proteomes" id="UP000010469"/>
    </source>
</evidence>
<keyword evidence="5" id="KW-0963">Cytoplasm</keyword>
<dbReference type="InterPro" id="IPR036643">
    <property type="entry name" value="RNApol_insert_sf"/>
</dbReference>
<dbReference type="InParanoid" id="L0A8X7"/>
<dbReference type="InterPro" id="IPR011263">
    <property type="entry name" value="DNA-dir_RNA_pol_RpoA/D/Rpb3"/>
</dbReference>
<dbReference type="PROSITE" id="PS00446">
    <property type="entry name" value="RNA_POL_D_30KD"/>
    <property type="match status" value="1"/>
</dbReference>
<evidence type="ECO:0000256" key="2">
    <source>
        <dbReference type="ARBA" id="ARBA00022695"/>
    </source>
</evidence>
<keyword evidence="5" id="KW-0808">Transferase</keyword>
<accession>L0A8X7</accession>
<organism evidence="7 8">
    <name type="scientific">Caldisphaera lagunensis (strain DSM 15908 / JCM 11604 / ANMR 0165 / IC-154)</name>
    <dbReference type="NCBI Taxonomy" id="1056495"/>
    <lineage>
        <taxon>Archaea</taxon>
        <taxon>Thermoproteota</taxon>
        <taxon>Thermoprotei</taxon>
        <taxon>Acidilobales</taxon>
        <taxon>Caldisphaeraceae</taxon>
        <taxon>Caldisphaera</taxon>
    </lineage>
</organism>
<dbReference type="Pfam" id="PF01193">
    <property type="entry name" value="RNA_pol_L"/>
    <property type="match status" value="1"/>
</dbReference>
<protein>
    <recommendedName>
        <fullName evidence="5">DNA-directed RNA polymerase subunit Rpo3</fullName>
        <ecNumber evidence="5">2.7.7.6</ecNumber>
    </recommendedName>
    <alternativeName>
        <fullName evidence="5">DNA-directed RNA polymerase subunit D</fullName>
    </alternativeName>
</protein>
<dbReference type="GO" id="GO:0005737">
    <property type="term" value="C:cytoplasm"/>
    <property type="evidence" value="ECO:0007669"/>
    <property type="project" value="UniProtKB-SubCell"/>
</dbReference>
<evidence type="ECO:0000313" key="7">
    <source>
        <dbReference type="EMBL" id="AFZ70311.1"/>
    </source>
</evidence>
<gene>
    <name evidence="5" type="primary">rpo3</name>
    <name evidence="5" type="synonym">rpoD</name>
    <name evidence="7" type="ordered locus">Calag_0551</name>
</gene>
<dbReference type="GO" id="GO:0046983">
    <property type="term" value="F:protein dimerization activity"/>
    <property type="evidence" value="ECO:0007669"/>
    <property type="project" value="InterPro"/>
</dbReference>
<dbReference type="KEGG" id="clg:Calag_0551"/>
<dbReference type="RefSeq" id="WP_015232209.1">
    <property type="nucleotide sequence ID" value="NC_019791.1"/>
</dbReference>
<dbReference type="InterPro" id="IPR022842">
    <property type="entry name" value="RNAP_Rpo3/Rpb3/RPAC1"/>
</dbReference>
<dbReference type="NCBIfam" id="NF001988">
    <property type="entry name" value="PRK00783.1"/>
    <property type="match status" value="1"/>
</dbReference>
<dbReference type="PANTHER" id="PTHR11800:SF2">
    <property type="entry name" value="DNA-DIRECTED RNA POLYMERASE II SUBUNIT RPB3"/>
    <property type="match status" value="1"/>
</dbReference>
<dbReference type="EC" id="2.7.7.6" evidence="5"/>
<feature type="domain" description="DNA-directed RNA polymerase RpoA/D/Rpb3-type" evidence="6">
    <location>
        <begin position="14"/>
        <end position="273"/>
    </location>
</feature>
<dbReference type="GO" id="GO:0003677">
    <property type="term" value="F:DNA binding"/>
    <property type="evidence" value="ECO:0007669"/>
    <property type="project" value="UniProtKB-UniRule"/>
</dbReference>
<dbReference type="PANTHER" id="PTHR11800">
    <property type="entry name" value="DNA-DIRECTED RNA POLYMERASE"/>
    <property type="match status" value="1"/>
</dbReference>
<dbReference type="AlphaFoldDB" id="L0A8X7"/>
<dbReference type="Gene3D" id="3.30.1360.10">
    <property type="entry name" value="RNA polymerase, RBP11-like subunit"/>
    <property type="match status" value="1"/>
</dbReference>
<dbReference type="Gene3D" id="3.30.70.20">
    <property type="match status" value="1"/>
</dbReference>
<dbReference type="InterPro" id="IPR050518">
    <property type="entry name" value="Rpo3/RPB3_RNA_Pol_subunit"/>
</dbReference>
<keyword evidence="3 5" id="KW-0804">Transcription</keyword>
<dbReference type="InterPro" id="IPR011262">
    <property type="entry name" value="DNA-dir_RNA_pol_insert"/>
</dbReference>
<dbReference type="GO" id="GO:0000428">
    <property type="term" value="C:DNA-directed RNA polymerase complex"/>
    <property type="evidence" value="ECO:0007669"/>
    <property type="project" value="UniProtKB-KW"/>
</dbReference>
<comment type="function">
    <text evidence="5">DNA-dependent RNA polymerase (RNAP) catalyzes the transcription of DNA into RNA using the four ribonucleoside triphosphates as substrates.</text>
</comment>
<evidence type="ECO:0000256" key="4">
    <source>
        <dbReference type="ARBA" id="ARBA00025804"/>
    </source>
</evidence>
<comment type="subcellular location">
    <subcellularLocation>
        <location evidence="5">Cytoplasm</location>
    </subcellularLocation>
</comment>
<dbReference type="SUPFAM" id="SSF55257">
    <property type="entry name" value="RBP11-like subunits of RNA polymerase"/>
    <property type="match status" value="1"/>
</dbReference>
<dbReference type="GO" id="GO:0003899">
    <property type="term" value="F:DNA-directed RNA polymerase activity"/>
    <property type="evidence" value="ECO:0007669"/>
    <property type="project" value="UniProtKB-UniRule"/>
</dbReference>
<dbReference type="STRING" id="1056495.Calag_0551"/>
<proteinExistence type="inferred from homology"/>
<dbReference type="FunCoup" id="L0A8X7">
    <property type="interactions" value="145"/>
</dbReference>
<keyword evidence="1 5" id="KW-0240">DNA-directed RNA polymerase</keyword>
<comment type="subunit">
    <text evidence="5">Part of the RNA polymerase complex.</text>
</comment>
<dbReference type="GeneID" id="14211811"/>
<reference evidence="8" key="1">
    <citation type="submission" date="2012-03" db="EMBL/GenBank/DDBJ databases">
        <title>Complete genome of Caldisphaera lagunensis DSM 15908.</title>
        <authorList>
            <person name="Lucas S."/>
            <person name="Copeland A."/>
            <person name="Lapidus A."/>
            <person name="Glavina del Rio T."/>
            <person name="Dalin E."/>
            <person name="Tice H."/>
            <person name="Bruce D."/>
            <person name="Goodwin L."/>
            <person name="Pitluck S."/>
            <person name="Peters L."/>
            <person name="Mikhailova N."/>
            <person name="Teshima H."/>
            <person name="Kyrpides N."/>
            <person name="Mavromatis K."/>
            <person name="Ivanova N."/>
            <person name="Brettin T."/>
            <person name="Detter J.C."/>
            <person name="Han C."/>
            <person name="Larimer F."/>
            <person name="Land M."/>
            <person name="Hauser L."/>
            <person name="Markowitz V."/>
            <person name="Cheng J.-F."/>
            <person name="Hugenholtz P."/>
            <person name="Woyke T."/>
            <person name="Wu D."/>
            <person name="Spring S."/>
            <person name="Schroeder M."/>
            <person name="Brambilla E."/>
            <person name="Klenk H.-P."/>
            <person name="Eisen J.A."/>
        </authorList>
    </citation>
    <scope>NUCLEOTIDE SEQUENCE [LARGE SCALE GENOMIC DNA]</scope>
    <source>
        <strain evidence="8">DSM 15908 / JCM 11604 / IC-154</strain>
    </source>
</reference>
<dbReference type="Pfam" id="PF01000">
    <property type="entry name" value="RNA_pol_A_bac"/>
    <property type="match status" value="1"/>
</dbReference>
<dbReference type="HOGENOM" id="CLU_038421_3_1_2"/>
<dbReference type="GO" id="GO:0006351">
    <property type="term" value="P:DNA-templated transcription"/>
    <property type="evidence" value="ECO:0007669"/>
    <property type="project" value="UniProtKB-UniRule"/>
</dbReference>
<dbReference type="Gene3D" id="2.170.120.12">
    <property type="entry name" value="DNA-directed RNA polymerase, insert domain"/>
    <property type="match status" value="1"/>
</dbReference>
<evidence type="ECO:0000256" key="1">
    <source>
        <dbReference type="ARBA" id="ARBA00022478"/>
    </source>
</evidence>
<dbReference type="SMART" id="SM00662">
    <property type="entry name" value="RPOLD"/>
    <property type="match status" value="1"/>
</dbReference>
<name>L0A8X7_CALLD</name>
<dbReference type="SUPFAM" id="SSF56553">
    <property type="entry name" value="Insert subdomain of RNA polymerase alpha subunit"/>
    <property type="match status" value="1"/>
</dbReference>
<dbReference type="OrthoDB" id="84933at2157"/>
<evidence type="ECO:0000256" key="5">
    <source>
        <dbReference type="HAMAP-Rule" id="MF_00320"/>
    </source>
</evidence>
<evidence type="ECO:0000259" key="6">
    <source>
        <dbReference type="SMART" id="SM00662"/>
    </source>
</evidence>
<comment type="similarity">
    <text evidence="4 5">Belongs to the archaeal Rpo3/eukaryotic RPB3 RNA polymerase subunit family.</text>
</comment>
<comment type="caution">
    <text evidence="5">Lacks conserved residue(s) required for the propagation of feature annotation.</text>
</comment>
<sequence length="280" mass="31322">MEKSVDILDFNNNRITVYLEGFPIAFGNALRRLVLSDVPTMAVDYVYFYDNDTSVYDEIIAHRLGLLVLKSDDAIHKYGLPENCAGKSETDTNCYTQIVLEKELSNDSGSGIYVKASDLKFSDASIKPAYPDTPIVYLAPGQRIHLVAYARLGRGKEHGKWSPASASVLQYTTLVDINGEKATDECIECVSYYKEVANSLKARENTTIEYKTNINTSGLRYCEESSCKDIIKVRYDSSRLLLTVESNGSLEPQQIILEASNSLDRRVEELLEKIEKVSNA</sequence>